<dbReference type="AlphaFoldDB" id="A0A9Q0VBY8"/>
<comment type="caution">
    <text evidence="2">The sequence shown here is derived from an EMBL/GenBank/DDBJ whole genome shotgun (WGS) entry which is preliminary data.</text>
</comment>
<protein>
    <submittedName>
        <fullName evidence="2">Uncharacterized protein</fullName>
    </submittedName>
</protein>
<sequence>MKHSSSNCTTTTATSMEAAVTSSTCSSTSSSAPIPSHSDQSSLGNSSSTTMSTTTTNQRLVPLSSQRFSVRLDSVHVIALGENLSVLNLTGRFQCPVVRQNMINPCAWTQALSLEKESRQI</sequence>
<gene>
    <name evidence="2" type="ORF">OIU74_028155</name>
</gene>
<evidence type="ECO:0000313" key="3">
    <source>
        <dbReference type="Proteomes" id="UP001151752"/>
    </source>
</evidence>
<feature type="compositionally biased region" description="Low complexity" evidence="1">
    <location>
        <begin position="1"/>
        <end position="56"/>
    </location>
</feature>
<dbReference type="EMBL" id="JAPFFM010000009">
    <property type="protein sequence ID" value="KAJ6745416.1"/>
    <property type="molecule type" value="Genomic_DNA"/>
</dbReference>
<feature type="region of interest" description="Disordered" evidence="1">
    <location>
        <begin position="1"/>
        <end position="60"/>
    </location>
</feature>
<keyword evidence="3" id="KW-1185">Reference proteome</keyword>
<evidence type="ECO:0000256" key="1">
    <source>
        <dbReference type="SAM" id="MobiDB-lite"/>
    </source>
</evidence>
<evidence type="ECO:0000313" key="2">
    <source>
        <dbReference type="EMBL" id="KAJ6745416.1"/>
    </source>
</evidence>
<name>A0A9Q0VBY8_9ROSI</name>
<reference evidence="2" key="1">
    <citation type="submission" date="2022-11" db="EMBL/GenBank/DDBJ databases">
        <authorList>
            <person name="Hyden B.L."/>
            <person name="Feng K."/>
            <person name="Yates T."/>
            <person name="Jawdy S."/>
            <person name="Smart L.B."/>
            <person name="Muchero W."/>
        </authorList>
    </citation>
    <scope>NUCLEOTIDE SEQUENCE</scope>
    <source>
        <tissue evidence="2">Shoot tip</tissue>
    </source>
</reference>
<dbReference type="Proteomes" id="UP001151752">
    <property type="component" value="Chromosome 6"/>
</dbReference>
<reference evidence="2" key="2">
    <citation type="journal article" date="2023" name="Int. J. Mol. Sci.">
        <title>De Novo Assembly and Annotation of 11 Diverse Shrub Willow (Salix) Genomes Reveals Novel Gene Organization in Sex-Linked Regions.</title>
        <authorList>
            <person name="Hyden B."/>
            <person name="Feng K."/>
            <person name="Yates T.B."/>
            <person name="Jawdy S."/>
            <person name="Cereghino C."/>
            <person name="Smart L.B."/>
            <person name="Muchero W."/>
        </authorList>
    </citation>
    <scope>NUCLEOTIDE SEQUENCE</scope>
    <source>
        <tissue evidence="2">Shoot tip</tissue>
    </source>
</reference>
<organism evidence="2 3">
    <name type="scientific">Salix koriyanagi</name>
    <dbReference type="NCBI Taxonomy" id="2511006"/>
    <lineage>
        <taxon>Eukaryota</taxon>
        <taxon>Viridiplantae</taxon>
        <taxon>Streptophyta</taxon>
        <taxon>Embryophyta</taxon>
        <taxon>Tracheophyta</taxon>
        <taxon>Spermatophyta</taxon>
        <taxon>Magnoliopsida</taxon>
        <taxon>eudicotyledons</taxon>
        <taxon>Gunneridae</taxon>
        <taxon>Pentapetalae</taxon>
        <taxon>rosids</taxon>
        <taxon>fabids</taxon>
        <taxon>Malpighiales</taxon>
        <taxon>Salicaceae</taxon>
        <taxon>Saliceae</taxon>
        <taxon>Salix</taxon>
    </lineage>
</organism>
<accession>A0A9Q0VBY8</accession>
<proteinExistence type="predicted"/>